<sequence length="242" mass="27487">MVRLTRLRSVDMNAQVLPSRLGAEKPHRWKAADRFAKHGAVVTELYSRDLLRGEPVPAQTWWVRLLPDEQVGAARFSDLAMSVADGFGEVHEVPFDPDVVDLPDHQRRLAILGFVQENLLALAALRGWPRQPFEDAYRACLADNLHLELLGAAKASPDRRLRARVRFSLDGNGDGWSVVEFLDRGDRVVGRSEAFDSPWETRGFRHIEKSLRWHENTSVSLVPWWTVGDWEGQRRLIPSPGN</sequence>
<dbReference type="OrthoDB" id="3373444at2"/>
<organism evidence="1 2">
    <name type="scientific">Asanoa ishikariensis</name>
    <dbReference type="NCBI Taxonomy" id="137265"/>
    <lineage>
        <taxon>Bacteria</taxon>
        <taxon>Bacillati</taxon>
        <taxon>Actinomycetota</taxon>
        <taxon>Actinomycetes</taxon>
        <taxon>Micromonosporales</taxon>
        <taxon>Micromonosporaceae</taxon>
        <taxon>Asanoa</taxon>
    </lineage>
</organism>
<name>A0A1H3TLJ8_9ACTN</name>
<proteinExistence type="predicted"/>
<dbReference type="STRING" id="137265.SAMN05421684_6022"/>
<accession>A0A1H3TLJ8</accession>
<dbReference type="RefSeq" id="WP_143049936.1">
    <property type="nucleotide sequence ID" value="NZ_BOND01000001.1"/>
</dbReference>
<reference evidence="2" key="1">
    <citation type="submission" date="2016-10" db="EMBL/GenBank/DDBJ databases">
        <authorList>
            <person name="Varghese N."/>
            <person name="Submissions S."/>
        </authorList>
    </citation>
    <scope>NUCLEOTIDE SEQUENCE [LARGE SCALE GENOMIC DNA]</scope>
    <source>
        <strain evidence="2">DSM 44718</strain>
    </source>
</reference>
<dbReference type="EMBL" id="FNQB01000003">
    <property type="protein sequence ID" value="SDZ51153.1"/>
    <property type="molecule type" value="Genomic_DNA"/>
</dbReference>
<dbReference type="AlphaFoldDB" id="A0A1H3TLJ8"/>
<gene>
    <name evidence="1" type="ORF">SAMN05421684_6022</name>
</gene>
<protein>
    <submittedName>
        <fullName evidence="1">Uncharacterized protein</fullName>
    </submittedName>
</protein>
<evidence type="ECO:0000313" key="1">
    <source>
        <dbReference type="EMBL" id="SDZ51153.1"/>
    </source>
</evidence>
<evidence type="ECO:0000313" key="2">
    <source>
        <dbReference type="Proteomes" id="UP000199632"/>
    </source>
</evidence>
<keyword evidence="2" id="KW-1185">Reference proteome</keyword>
<dbReference type="Proteomes" id="UP000199632">
    <property type="component" value="Unassembled WGS sequence"/>
</dbReference>